<dbReference type="OrthoDB" id="9806482at2"/>
<keyword evidence="3" id="KW-0460">Magnesium</keyword>
<dbReference type="EMBL" id="SULI01000038">
    <property type="protein sequence ID" value="TKZ15766.1"/>
    <property type="molecule type" value="Genomic_DNA"/>
</dbReference>
<evidence type="ECO:0000256" key="2">
    <source>
        <dbReference type="ARBA" id="ARBA00022801"/>
    </source>
</evidence>
<comment type="cofactor">
    <cofactor evidence="3">
        <name>Mg(2+)</name>
        <dbReference type="ChEBI" id="CHEBI:18420"/>
    </cofactor>
    <text evidence="3">Binds 2 magnesium ions per subunit.</text>
</comment>
<feature type="binding site" evidence="3">
    <location>
        <position position="234"/>
    </location>
    <ligand>
        <name>Mg(2+)</name>
        <dbReference type="ChEBI" id="CHEBI:18420"/>
        <label>1</label>
    </ligand>
</feature>
<dbReference type="PANTHER" id="PTHR16222">
    <property type="entry name" value="ADP-RIBOSYLGLYCOHYDROLASE"/>
    <property type="match status" value="1"/>
</dbReference>
<comment type="caution">
    <text evidence="5">The sequence shown here is derived from an EMBL/GenBank/DDBJ whole genome shotgun (WGS) entry which is preliminary data.</text>
</comment>
<feature type="binding site" evidence="3">
    <location>
        <position position="462"/>
    </location>
    <ligand>
        <name>Mg(2+)</name>
        <dbReference type="ChEBI" id="CHEBI:18420"/>
        <label>1</label>
    </ligand>
</feature>
<reference evidence="5 6" key="1">
    <citation type="submission" date="2019-04" db="EMBL/GenBank/DDBJ databases">
        <title>Genome sequence of Pelagicola litoralis CL-ES2.</title>
        <authorList>
            <person name="Cao J."/>
        </authorList>
    </citation>
    <scope>NUCLEOTIDE SEQUENCE [LARGE SCALE GENOMIC DNA]</scope>
    <source>
        <strain evidence="5 6">CL-ES2</strain>
    </source>
</reference>
<dbReference type="AlphaFoldDB" id="A0A4U7MSP7"/>
<feature type="binding site" evidence="3">
    <location>
        <position position="463"/>
    </location>
    <ligand>
        <name>Mg(2+)</name>
        <dbReference type="ChEBI" id="CHEBI:18420"/>
        <label>1</label>
    </ligand>
</feature>
<dbReference type="Proteomes" id="UP000306575">
    <property type="component" value="Unassembled WGS sequence"/>
</dbReference>
<evidence type="ECO:0000256" key="1">
    <source>
        <dbReference type="ARBA" id="ARBA00010702"/>
    </source>
</evidence>
<dbReference type="SUPFAM" id="SSF101478">
    <property type="entry name" value="ADP-ribosylglycohydrolase"/>
    <property type="match status" value="1"/>
</dbReference>
<gene>
    <name evidence="5" type="ORF">FAP39_16845</name>
</gene>
<dbReference type="SUPFAM" id="SSF52799">
    <property type="entry name" value="(Phosphotyrosine protein) phosphatases II"/>
    <property type="match status" value="1"/>
</dbReference>
<dbReference type="Pfam" id="PF22784">
    <property type="entry name" value="PTP-SAK"/>
    <property type="match status" value="1"/>
</dbReference>
<evidence type="ECO:0000313" key="6">
    <source>
        <dbReference type="Proteomes" id="UP000306575"/>
    </source>
</evidence>
<dbReference type="PANTHER" id="PTHR16222:SF24">
    <property type="entry name" value="ADP-RIBOSYLHYDROLASE ARH3"/>
    <property type="match status" value="1"/>
</dbReference>
<dbReference type="RefSeq" id="WP_138017542.1">
    <property type="nucleotide sequence ID" value="NZ_SULI01000038.1"/>
</dbReference>
<keyword evidence="2 5" id="KW-0378">Hydrolase</keyword>
<dbReference type="SMART" id="SM00404">
    <property type="entry name" value="PTPc_motif"/>
    <property type="match status" value="1"/>
</dbReference>
<dbReference type="GO" id="GO:0046872">
    <property type="term" value="F:metal ion binding"/>
    <property type="evidence" value="ECO:0007669"/>
    <property type="project" value="UniProtKB-KW"/>
</dbReference>
<dbReference type="CDD" id="cd14505">
    <property type="entry name" value="CDKN3-like"/>
    <property type="match status" value="1"/>
</dbReference>
<evidence type="ECO:0000256" key="3">
    <source>
        <dbReference type="PIRSR" id="PIRSR605502-1"/>
    </source>
</evidence>
<dbReference type="Gene3D" id="3.90.190.10">
    <property type="entry name" value="Protein tyrosine phosphatase superfamily"/>
    <property type="match status" value="1"/>
</dbReference>
<dbReference type="PROSITE" id="PS50056">
    <property type="entry name" value="TYR_PHOSPHATASE_2"/>
    <property type="match status" value="1"/>
</dbReference>
<dbReference type="InterPro" id="IPR050792">
    <property type="entry name" value="ADP-ribosylglycohydrolase"/>
</dbReference>
<comment type="similarity">
    <text evidence="1">Belongs to the ADP-ribosylglycohydrolase family.</text>
</comment>
<dbReference type="FunFam" id="3.90.190.10:FF:000157">
    <property type="entry name" value="Protein-tyrosine phosphatase"/>
    <property type="match status" value="1"/>
</dbReference>
<protein>
    <submittedName>
        <fullName evidence="5">ADP-ribosyl-(Dinitrogen reductase) hydrolase</fullName>
    </submittedName>
</protein>
<dbReference type="InterPro" id="IPR036705">
    <property type="entry name" value="Ribosyl_crysJ1_sf"/>
</dbReference>
<organism evidence="5 6">
    <name type="scientific">Shimia litoralis</name>
    <dbReference type="NCBI Taxonomy" id="420403"/>
    <lineage>
        <taxon>Bacteria</taxon>
        <taxon>Pseudomonadati</taxon>
        <taxon>Pseudomonadota</taxon>
        <taxon>Alphaproteobacteria</taxon>
        <taxon>Rhodobacterales</taxon>
        <taxon>Roseobacteraceae</taxon>
    </lineage>
</organism>
<accession>A0A4U7MSP7</accession>
<feature type="binding site" evidence="3">
    <location>
        <position position="460"/>
    </location>
    <ligand>
        <name>Mg(2+)</name>
        <dbReference type="ChEBI" id="CHEBI:18420"/>
        <label>1</label>
    </ligand>
</feature>
<sequence>MVRTSITHPLRIDDLALGNGRLGITFCPGKKGASVFGAAWDRDLDLDLDAVKGWGANAVLSLIEDHEFEMLGVRELGEAVKALGIKWVHFPIRDLDTPTDKAMGTWAAISAQLHATLERGGRVLVHCRGGLGRAGTIAALMLIERGWSAPQAISDVRAVRPGAIETDEQERWLARRARHYGLPGIRLHASLLGGAYGDSLGAEIEFLSLDAIRRKFPDGISDLPPHQGLRGAITDDTQMTLFTAEGIIRAHVRGALKGICHPPSVVHHALLRWYRTQGGKPRIETDHVGLVADRRLWARRAPGMTCLSSLGAGRDLGARAKNDSKGCGTIMRVAPVALMVPRDQVRPMAIDTSALTHGHPTGQLAAAAWAEMLADAAAGVKLEESASTLAAEYERLENGEETARAIRKALDAPRDGSPETVESLGGGWTAEEALSIVLYACLAGKTFDDALHIAVFHSGDSDSTGAIAGNMMGLIDPLAAMKHRWAPVIEGADLITRLVRDYLRLEHEQDGADLLAEAYPGW</sequence>
<feature type="domain" description="Tyrosine specific protein phosphatases" evidence="4">
    <location>
        <begin position="118"/>
        <end position="171"/>
    </location>
</feature>
<keyword evidence="6" id="KW-1185">Reference proteome</keyword>
<name>A0A4U7MSP7_9RHOB</name>
<dbReference type="InterPro" id="IPR000387">
    <property type="entry name" value="Tyr_Pase_dom"/>
</dbReference>
<keyword evidence="3" id="KW-0479">Metal-binding</keyword>
<evidence type="ECO:0000259" key="4">
    <source>
        <dbReference type="PROSITE" id="PS50056"/>
    </source>
</evidence>
<dbReference type="InterPro" id="IPR057023">
    <property type="entry name" value="PTP-SAK"/>
</dbReference>
<dbReference type="Pfam" id="PF03747">
    <property type="entry name" value="ADP_ribosyl_GH"/>
    <property type="match status" value="1"/>
</dbReference>
<dbReference type="InterPro" id="IPR005502">
    <property type="entry name" value="Ribosyl_crysJ1"/>
</dbReference>
<feature type="binding site" evidence="3">
    <location>
        <position position="235"/>
    </location>
    <ligand>
        <name>Mg(2+)</name>
        <dbReference type="ChEBI" id="CHEBI:18420"/>
        <label>1</label>
    </ligand>
</feature>
<dbReference type="GO" id="GO:0016791">
    <property type="term" value="F:phosphatase activity"/>
    <property type="evidence" value="ECO:0007669"/>
    <property type="project" value="UniProtKB-ARBA"/>
</dbReference>
<dbReference type="InterPro" id="IPR003595">
    <property type="entry name" value="Tyr_Pase_cat"/>
</dbReference>
<evidence type="ECO:0000313" key="5">
    <source>
        <dbReference type="EMBL" id="TKZ15766.1"/>
    </source>
</evidence>
<feature type="binding site" evidence="3">
    <location>
        <position position="236"/>
    </location>
    <ligand>
        <name>Mg(2+)</name>
        <dbReference type="ChEBI" id="CHEBI:18420"/>
        <label>1</label>
    </ligand>
</feature>
<dbReference type="Gene3D" id="1.10.4080.10">
    <property type="entry name" value="ADP-ribosylation/Crystallin J1"/>
    <property type="match status" value="1"/>
</dbReference>
<proteinExistence type="inferred from homology"/>
<dbReference type="InterPro" id="IPR029021">
    <property type="entry name" value="Prot-tyrosine_phosphatase-like"/>
</dbReference>